<name>S8CJ93_9LAMI</name>
<dbReference type="OrthoDB" id="1739053at2759"/>
<dbReference type="CDD" id="cd02947">
    <property type="entry name" value="TRX_family"/>
    <property type="match status" value="1"/>
</dbReference>
<dbReference type="Pfam" id="PF13174">
    <property type="entry name" value="TPR_6"/>
    <property type="match status" value="1"/>
</dbReference>
<sequence length="467" mass="52196">DAEDWRRSGDESYAKGDFIKALSFYENAIAVSPADPAYRFDRSSALMGLQRLVDAAEACKEVLRIDPEHVQAHHRLGSLLLRLGEVYDTREHLCFPGGSRPNPDDLKKLQDLEKYMANLANYRRNNFDAVFQEMNKNVDFGINYSPRLLACKAEAHLNANRLNNAMSTISLLHQDATTTFSDSKIFGMISDSYILMVRSMAELAIGNFDGAVAAIDKAAVKDPHSEEIAEMAKKVKAVSRARNFGKELFKNQKFSEASSAYTEGIGIFSCNPVLYCNRAACWYKLGLFQQSVDDCDKALSSLPQYAKALLRRAAAYLKLERWKQAISEYELLRREHPDNAEIAESLFDAQVGLKKSLGEDVSLMKWGGSVESVDSLDKFRAVIQSQSASVVLFGTSSDPVCRVFSPSFDAICAIYPTMNFYNVDTEEAPEVAEAEKVKDLPTVNIYERGRRVSELLRPTADFLDDSL</sequence>
<organism evidence="3 4">
    <name type="scientific">Genlisea aurea</name>
    <dbReference type="NCBI Taxonomy" id="192259"/>
    <lineage>
        <taxon>Eukaryota</taxon>
        <taxon>Viridiplantae</taxon>
        <taxon>Streptophyta</taxon>
        <taxon>Embryophyta</taxon>
        <taxon>Tracheophyta</taxon>
        <taxon>Spermatophyta</taxon>
        <taxon>Magnoliopsida</taxon>
        <taxon>eudicotyledons</taxon>
        <taxon>Gunneridae</taxon>
        <taxon>Pentapetalae</taxon>
        <taxon>asterids</taxon>
        <taxon>lamiids</taxon>
        <taxon>Lamiales</taxon>
        <taxon>Lentibulariaceae</taxon>
        <taxon>Genlisea</taxon>
    </lineage>
</organism>
<reference evidence="3 4" key="1">
    <citation type="journal article" date="2013" name="BMC Genomics">
        <title>The miniature genome of a carnivorous plant Genlisea aurea contains a low number of genes and short non-coding sequences.</title>
        <authorList>
            <person name="Leushkin E.V."/>
            <person name="Sutormin R.A."/>
            <person name="Nabieva E.R."/>
            <person name="Penin A.A."/>
            <person name="Kondrashov A.S."/>
            <person name="Logacheva M.D."/>
        </authorList>
    </citation>
    <scope>NUCLEOTIDE SEQUENCE [LARGE SCALE GENOMIC DNA]</scope>
</reference>
<keyword evidence="4" id="KW-1185">Reference proteome</keyword>
<dbReference type="SUPFAM" id="SSF48452">
    <property type="entry name" value="TPR-like"/>
    <property type="match status" value="2"/>
</dbReference>
<dbReference type="SMART" id="SM00028">
    <property type="entry name" value="TPR"/>
    <property type="match status" value="6"/>
</dbReference>
<dbReference type="Gene3D" id="3.40.30.10">
    <property type="entry name" value="Glutaredoxin"/>
    <property type="match status" value="1"/>
</dbReference>
<evidence type="ECO:0000313" key="4">
    <source>
        <dbReference type="Proteomes" id="UP000015453"/>
    </source>
</evidence>
<dbReference type="Pfam" id="PF00085">
    <property type="entry name" value="Thioredoxin"/>
    <property type="match status" value="1"/>
</dbReference>
<protein>
    <recommendedName>
        <fullName evidence="2">Thioredoxin domain-containing protein</fullName>
    </recommendedName>
</protein>
<dbReference type="PROSITE" id="PS50005">
    <property type="entry name" value="TPR"/>
    <property type="match status" value="2"/>
</dbReference>
<dbReference type="AlphaFoldDB" id="S8CJ93"/>
<dbReference type="PANTHER" id="PTHR46050:SF3">
    <property type="entry name" value="TPR REPEAT-CONTAINING THIOREDOXIN TTL1"/>
    <property type="match status" value="1"/>
</dbReference>
<evidence type="ECO:0000259" key="2">
    <source>
        <dbReference type="Pfam" id="PF00085"/>
    </source>
</evidence>
<comment type="caution">
    <text evidence="3">The sequence shown here is derived from an EMBL/GenBank/DDBJ whole genome shotgun (WGS) entry which is preliminary data.</text>
</comment>
<dbReference type="InterPro" id="IPR036249">
    <property type="entry name" value="Thioredoxin-like_sf"/>
</dbReference>
<accession>S8CJ93</accession>
<dbReference type="InterPro" id="IPR011990">
    <property type="entry name" value="TPR-like_helical_dom_sf"/>
</dbReference>
<dbReference type="GO" id="GO:0006950">
    <property type="term" value="P:response to stress"/>
    <property type="evidence" value="ECO:0007669"/>
    <property type="project" value="UniProtKB-ARBA"/>
</dbReference>
<proteinExistence type="predicted"/>
<dbReference type="Gene3D" id="1.25.40.10">
    <property type="entry name" value="Tetratricopeptide repeat domain"/>
    <property type="match status" value="1"/>
</dbReference>
<feature type="non-terminal residue" evidence="3">
    <location>
        <position position="1"/>
    </location>
</feature>
<dbReference type="GO" id="GO:0005737">
    <property type="term" value="C:cytoplasm"/>
    <property type="evidence" value="ECO:0007669"/>
    <property type="project" value="TreeGrafter"/>
</dbReference>
<feature type="non-terminal residue" evidence="3">
    <location>
        <position position="467"/>
    </location>
</feature>
<dbReference type="EMBL" id="AUSU01004643">
    <property type="protein sequence ID" value="EPS64731.1"/>
    <property type="molecule type" value="Genomic_DNA"/>
</dbReference>
<feature type="repeat" description="TPR" evidence="1">
    <location>
        <begin position="306"/>
        <end position="339"/>
    </location>
</feature>
<keyword evidence="1" id="KW-0802">TPR repeat</keyword>
<dbReference type="InterPro" id="IPR019734">
    <property type="entry name" value="TPR_rpt"/>
</dbReference>
<dbReference type="Proteomes" id="UP000015453">
    <property type="component" value="Unassembled WGS sequence"/>
</dbReference>
<dbReference type="PANTHER" id="PTHR46050">
    <property type="entry name" value="TPR REPEAT-CONTAINING THIOREDOXIN"/>
    <property type="match status" value="1"/>
</dbReference>
<dbReference type="InterPro" id="IPR044534">
    <property type="entry name" value="TTL1-4"/>
</dbReference>
<feature type="repeat" description="TPR" evidence="1">
    <location>
        <begin position="2"/>
        <end position="35"/>
    </location>
</feature>
<feature type="domain" description="Thioredoxin" evidence="2">
    <location>
        <begin position="377"/>
        <end position="454"/>
    </location>
</feature>
<dbReference type="SUPFAM" id="SSF52833">
    <property type="entry name" value="Thioredoxin-like"/>
    <property type="match status" value="1"/>
</dbReference>
<evidence type="ECO:0000313" key="3">
    <source>
        <dbReference type="EMBL" id="EPS64731.1"/>
    </source>
</evidence>
<gene>
    <name evidence="3" type="ORF">M569_10048</name>
</gene>
<dbReference type="InterPro" id="IPR013766">
    <property type="entry name" value="Thioredoxin_domain"/>
</dbReference>
<evidence type="ECO:0000256" key="1">
    <source>
        <dbReference type="PROSITE-ProRule" id="PRU00339"/>
    </source>
</evidence>
<dbReference type="Pfam" id="PF13432">
    <property type="entry name" value="TPR_16"/>
    <property type="match status" value="1"/>
</dbReference>